<dbReference type="RefSeq" id="WP_160797986.1">
    <property type="nucleotide sequence ID" value="NZ_WSSB01000015.1"/>
</dbReference>
<keyword evidence="3" id="KW-0808">Transferase</keyword>
<dbReference type="Pfam" id="PF13477">
    <property type="entry name" value="Glyco_trans_4_2"/>
    <property type="match status" value="1"/>
</dbReference>
<dbReference type="CDD" id="cd03801">
    <property type="entry name" value="GT4_PimA-like"/>
    <property type="match status" value="1"/>
</dbReference>
<dbReference type="PANTHER" id="PTHR45947:SF3">
    <property type="entry name" value="SULFOQUINOVOSYL TRANSFERASE SQD2"/>
    <property type="match status" value="1"/>
</dbReference>
<organism evidence="3 4">
    <name type="scientific">Craterilacuibacter sinensis</name>
    <dbReference type="NCBI Taxonomy" id="2686017"/>
    <lineage>
        <taxon>Bacteria</taxon>
        <taxon>Pseudomonadati</taxon>
        <taxon>Pseudomonadota</taxon>
        <taxon>Betaproteobacteria</taxon>
        <taxon>Neisseriales</taxon>
        <taxon>Neisseriaceae</taxon>
        <taxon>Craterilacuibacter</taxon>
    </lineage>
</organism>
<protein>
    <submittedName>
        <fullName evidence="3">Glycosyltransferase</fullName>
    </submittedName>
</protein>
<feature type="domain" description="Glycosyl transferase family 1" evidence="1">
    <location>
        <begin position="174"/>
        <end position="324"/>
    </location>
</feature>
<name>A0A845BP42_9NEIS</name>
<dbReference type="Pfam" id="PF00534">
    <property type="entry name" value="Glycos_transf_1"/>
    <property type="match status" value="1"/>
</dbReference>
<gene>
    <name evidence="3" type="ORF">GQF02_13965</name>
</gene>
<dbReference type="InterPro" id="IPR028098">
    <property type="entry name" value="Glyco_trans_4-like_N"/>
</dbReference>
<evidence type="ECO:0000259" key="2">
    <source>
        <dbReference type="Pfam" id="PF13477"/>
    </source>
</evidence>
<accession>A0A845BP42</accession>
<proteinExistence type="predicted"/>
<reference evidence="3 4" key="1">
    <citation type="submission" date="2019-12" db="EMBL/GenBank/DDBJ databases">
        <title>Neisseriaceae gen. nov. sp. Genome sequencing and assembly.</title>
        <authorList>
            <person name="Liu Z."/>
            <person name="Li A."/>
        </authorList>
    </citation>
    <scope>NUCLEOTIDE SEQUENCE [LARGE SCALE GENOMIC DNA]</scope>
    <source>
        <strain evidence="3 4">B2N2-7</strain>
    </source>
</reference>
<dbReference type="Gene3D" id="3.40.50.2000">
    <property type="entry name" value="Glycogen Phosphorylase B"/>
    <property type="match status" value="2"/>
</dbReference>
<sequence length="361" mass="39351">MKIKRLLLVGSASVHTWRYLEGIAPHVGEIWLATNAEVPEGRRPANLAGVLRVDFRFSSFSAVGKLRGWMKSVKPDVVHIHQANSVAWHATRAARGLDIPLMLTTWGSDVLLLPEGNPLMAQMVKSNLTSADLITSDSLYMAARIRELAGNGKRIAILNYGMDALPEAAPSATKSRRVLSCRLHKKLYRIDTILRAWAGVEASGRYPDWRLTVAASGEESGALQALAATLKLERVDFTGFVPAAELSALYRDSRVFVSVPKSDATSISLLEAMGHGCLPLLSNLPANLEWVIDGLNGQIAEDLGRLDAALMQAMDAATDDEKLDEIATLNRTLISKKALHRDNMAQFAALYGELLHLPENA</sequence>
<dbReference type="EMBL" id="WSSB01000015">
    <property type="protein sequence ID" value="MXR38079.1"/>
    <property type="molecule type" value="Genomic_DNA"/>
</dbReference>
<dbReference type="PANTHER" id="PTHR45947">
    <property type="entry name" value="SULFOQUINOVOSYL TRANSFERASE SQD2"/>
    <property type="match status" value="1"/>
</dbReference>
<dbReference type="GO" id="GO:0016757">
    <property type="term" value="F:glycosyltransferase activity"/>
    <property type="evidence" value="ECO:0007669"/>
    <property type="project" value="TreeGrafter"/>
</dbReference>
<evidence type="ECO:0000313" key="4">
    <source>
        <dbReference type="Proteomes" id="UP000467214"/>
    </source>
</evidence>
<dbReference type="InterPro" id="IPR050194">
    <property type="entry name" value="Glycosyltransferase_grp1"/>
</dbReference>
<dbReference type="InterPro" id="IPR001296">
    <property type="entry name" value="Glyco_trans_1"/>
</dbReference>
<keyword evidence="4" id="KW-1185">Reference proteome</keyword>
<dbReference type="Proteomes" id="UP000467214">
    <property type="component" value="Unassembled WGS sequence"/>
</dbReference>
<dbReference type="SUPFAM" id="SSF53756">
    <property type="entry name" value="UDP-Glycosyltransferase/glycogen phosphorylase"/>
    <property type="match status" value="1"/>
</dbReference>
<feature type="domain" description="Glycosyltransferase subfamily 4-like N-terminal" evidence="2">
    <location>
        <begin position="6"/>
        <end position="138"/>
    </location>
</feature>
<evidence type="ECO:0000313" key="3">
    <source>
        <dbReference type="EMBL" id="MXR38079.1"/>
    </source>
</evidence>
<comment type="caution">
    <text evidence="3">The sequence shown here is derived from an EMBL/GenBank/DDBJ whole genome shotgun (WGS) entry which is preliminary data.</text>
</comment>
<evidence type="ECO:0000259" key="1">
    <source>
        <dbReference type="Pfam" id="PF00534"/>
    </source>
</evidence>
<dbReference type="AlphaFoldDB" id="A0A845BP42"/>